<organism evidence="10">
    <name type="scientific">hydrothermal vent metagenome</name>
    <dbReference type="NCBI Taxonomy" id="652676"/>
    <lineage>
        <taxon>unclassified sequences</taxon>
        <taxon>metagenomes</taxon>
        <taxon>ecological metagenomes</taxon>
    </lineage>
</organism>
<evidence type="ECO:0000256" key="6">
    <source>
        <dbReference type="ARBA" id="ARBA00023204"/>
    </source>
</evidence>
<dbReference type="HAMAP" id="MF_00096">
    <property type="entry name" value="MutS"/>
    <property type="match status" value="1"/>
</dbReference>
<dbReference type="InterPro" id="IPR036678">
    <property type="entry name" value="MutS_con_dom_sf"/>
</dbReference>
<dbReference type="InterPro" id="IPR027417">
    <property type="entry name" value="P-loop_NTPase"/>
</dbReference>
<dbReference type="Pfam" id="PF05192">
    <property type="entry name" value="MutS_III"/>
    <property type="match status" value="1"/>
</dbReference>
<evidence type="ECO:0000256" key="2">
    <source>
        <dbReference type="ARBA" id="ARBA00022741"/>
    </source>
</evidence>
<dbReference type="InterPro" id="IPR016151">
    <property type="entry name" value="DNA_mismatch_repair_MutS_N"/>
</dbReference>
<dbReference type="GO" id="GO:0005524">
    <property type="term" value="F:ATP binding"/>
    <property type="evidence" value="ECO:0007669"/>
    <property type="project" value="UniProtKB-KW"/>
</dbReference>
<keyword evidence="5" id="KW-0238">DNA-binding</keyword>
<dbReference type="PIRSF" id="PIRSF037677">
    <property type="entry name" value="DNA_mis_repair_Msh6"/>
    <property type="match status" value="1"/>
</dbReference>
<dbReference type="Pfam" id="PF00488">
    <property type="entry name" value="MutS_V"/>
    <property type="match status" value="1"/>
</dbReference>
<dbReference type="SUPFAM" id="SSF48334">
    <property type="entry name" value="DNA repair protein MutS, domain III"/>
    <property type="match status" value="1"/>
</dbReference>
<dbReference type="SMART" id="SM00533">
    <property type="entry name" value="MUTSd"/>
    <property type="match status" value="1"/>
</dbReference>
<dbReference type="InterPro" id="IPR007696">
    <property type="entry name" value="DNA_mismatch_repair_MutS_core"/>
</dbReference>
<dbReference type="SUPFAM" id="SSF52540">
    <property type="entry name" value="P-loop containing nucleoside triphosphate hydrolases"/>
    <property type="match status" value="1"/>
</dbReference>
<dbReference type="Pfam" id="PF05190">
    <property type="entry name" value="MutS_IV"/>
    <property type="match status" value="1"/>
</dbReference>
<dbReference type="Pfam" id="PF05188">
    <property type="entry name" value="MutS_II"/>
    <property type="match status" value="1"/>
</dbReference>
<keyword evidence="6" id="KW-0234">DNA repair</keyword>
<dbReference type="Gene3D" id="3.30.420.110">
    <property type="entry name" value="MutS, connector domain"/>
    <property type="match status" value="1"/>
</dbReference>
<evidence type="ECO:0000313" key="10">
    <source>
        <dbReference type="EMBL" id="VAW38752.1"/>
    </source>
</evidence>
<dbReference type="Gene3D" id="3.40.50.300">
    <property type="entry name" value="P-loop containing nucleotide triphosphate hydrolases"/>
    <property type="match status" value="1"/>
</dbReference>
<name>A0A3B0VID1_9ZZZZ</name>
<proteinExistence type="inferred from homology"/>
<evidence type="ECO:0000259" key="9">
    <source>
        <dbReference type="PROSITE" id="PS00486"/>
    </source>
</evidence>
<dbReference type="Pfam" id="PF01624">
    <property type="entry name" value="MutS_I"/>
    <property type="match status" value="1"/>
</dbReference>
<evidence type="ECO:0000256" key="3">
    <source>
        <dbReference type="ARBA" id="ARBA00022763"/>
    </source>
</evidence>
<evidence type="ECO:0000256" key="4">
    <source>
        <dbReference type="ARBA" id="ARBA00022840"/>
    </source>
</evidence>
<dbReference type="InterPro" id="IPR005748">
    <property type="entry name" value="DNA_mismatch_repair_MutS"/>
</dbReference>
<feature type="domain" description="DNA mismatch repair proteins mutS family" evidence="9">
    <location>
        <begin position="691"/>
        <end position="707"/>
    </location>
</feature>
<dbReference type="PANTHER" id="PTHR11361:SF34">
    <property type="entry name" value="DNA MISMATCH REPAIR PROTEIN MSH1, MITOCHONDRIAL"/>
    <property type="match status" value="1"/>
</dbReference>
<comment type="similarity">
    <text evidence="1">Belongs to the DNA mismatch repair MutS family.</text>
</comment>
<keyword evidence="3" id="KW-0227">DNA damage</keyword>
<keyword evidence="4" id="KW-0067">ATP-binding</keyword>
<dbReference type="GO" id="GO:0006298">
    <property type="term" value="P:mismatch repair"/>
    <property type="evidence" value="ECO:0007669"/>
    <property type="project" value="InterPro"/>
</dbReference>
<dbReference type="InterPro" id="IPR007860">
    <property type="entry name" value="DNA_mmatch_repair_MutS_con_dom"/>
</dbReference>
<evidence type="ECO:0000256" key="5">
    <source>
        <dbReference type="ARBA" id="ARBA00023125"/>
    </source>
</evidence>
<dbReference type="PANTHER" id="PTHR11361">
    <property type="entry name" value="DNA MISMATCH REPAIR PROTEIN MUTS FAMILY MEMBER"/>
    <property type="match status" value="1"/>
</dbReference>
<dbReference type="InterPro" id="IPR045076">
    <property type="entry name" value="MutS"/>
</dbReference>
<dbReference type="SUPFAM" id="SSF55271">
    <property type="entry name" value="DNA repair protein MutS, domain I"/>
    <property type="match status" value="1"/>
</dbReference>
<dbReference type="GO" id="GO:0030983">
    <property type="term" value="F:mismatched DNA binding"/>
    <property type="evidence" value="ECO:0007669"/>
    <property type="project" value="InterPro"/>
</dbReference>
<dbReference type="InterPro" id="IPR017261">
    <property type="entry name" value="DNA_mismatch_repair_MutS/MSH"/>
</dbReference>
<dbReference type="NCBIfam" id="TIGR01070">
    <property type="entry name" value="mutS1"/>
    <property type="match status" value="1"/>
</dbReference>
<evidence type="ECO:0000256" key="1">
    <source>
        <dbReference type="ARBA" id="ARBA00006271"/>
    </source>
</evidence>
<dbReference type="SUPFAM" id="SSF53150">
    <property type="entry name" value="DNA repair protein MutS, domain II"/>
    <property type="match status" value="1"/>
</dbReference>
<reference evidence="10" key="1">
    <citation type="submission" date="2018-06" db="EMBL/GenBank/DDBJ databases">
        <authorList>
            <person name="Zhirakovskaya E."/>
        </authorList>
    </citation>
    <scope>NUCLEOTIDE SEQUENCE</scope>
</reference>
<keyword evidence="2" id="KW-0547">Nucleotide-binding</keyword>
<dbReference type="AlphaFoldDB" id="A0A3B0VID1"/>
<dbReference type="EMBL" id="UOEZ01000078">
    <property type="protein sequence ID" value="VAW38752.1"/>
    <property type="molecule type" value="Genomic_DNA"/>
</dbReference>
<dbReference type="SMART" id="SM00534">
    <property type="entry name" value="MUTSac"/>
    <property type="match status" value="1"/>
</dbReference>
<dbReference type="FunFam" id="3.40.50.300:FF:000870">
    <property type="entry name" value="MutS protein homolog 4"/>
    <property type="match status" value="1"/>
</dbReference>
<dbReference type="InterPro" id="IPR007861">
    <property type="entry name" value="DNA_mismatch_repair_MutS_clamp"/>
</dbReference>
<accession>A0A3B0VID1</accession>
<feature type="region of interest" description="Disordered" evidence="8">
    <location>
        <begin position="809"/>
        <end position="834"/>
    </location>
</feature>
<evidence type="ECO:0000256" key="7">
    <source>
        <dbReference type="ARBA" id="ARBA00024647"/>
    </source>
</evidence>
<dbReference type="Gene3D" id="1.10.1420.10">
    <property type="match status" value="2"/>
</dbReference>
<dbReference type="GO" id="GO:0005829">
    <property type="term" value="C:cytosol"/>
    <property type="evidence" value="ECO:0007669"/>
    <property type="project" value="TreeGrafter"/>
</dbReference>
<gene>
    <name evidence="10" type="ORF">MNBD_DELTA02-601</name>
</gene>
<evidence type="ECO:0000256" key="8">
    <source>
        <dbReference type="SAM" id="MobiDB-lite"/>
    </source>
</evidence>
<dbReference type="PROSITE" id="PS00486">
    <property type="entry name" value="DNA_MISMATCH_REPAIR_2"/>
    <property type="match status" value="1"/>
</dbReference>
<dbReference type="Gene3D" id="3.40.1170.10">
    <property type="entry name" value="DNA repair protein MutS, domain I"/>
    <property type="match status" value="1"/>
</dbReference>
<dbReference type="InterPro" id="IPR007695">
    <property type="entry name" value="DNA_mismatch_repair_MutS-lik_N"/>
</dbReference>
<comment type="function">
    <text evidence="7">This protein is involved in the repair of mismatches in DNA. It is possible that it carries out the mismatch recognition step. This protein has a weak ATPase activity.</text>
</comment>
<dbReference type="FunFam" id="1.10.1420.10:FF:000001">
    <property type="entry name" value="DNA mismatch repair protein MutS"/>
    <property type="match status" value="1"/>
</dbReference>
<dbReference type="NCBIfam" id="NF003810">
    <property type="entry name" value="PRK05399.1"/>
    <property type="match status" value="1"/>
</dbReference>
<dbReference type="GO" id="GO:0140664">
    <property type="term" value="F:ATP-dependent DNA damage sensor activity"/>
    <property type="evidence" value="ECO:0007669"/>
    <property type="project" value="InterPro"/>
</dbReference>
<protein>
    <submittedName>
        <fullName evidence="10">DNA mismatch repair protein MutS</fullName>
    </submittedName>
</protein>
<dbReference type="InterPro" id="IPR000432">
    <property type="entry name" value="DNA_mismatch_repair_MutS_C"/>
</dbReference>
<dbReference type="CDD" id="cd03284">
    <property type="entry name" value="ABC_MutS1"/>
    <property type="match status" value="1"/>
</dbReference>
<dbReference type="FunFam" id="3.40.1170.10:FF:000001">
    <property type="entry name" value="DNA mismatch repair protein MutS"/>
    <property type="match status" value="1"/>
</dbReference>
<sequence length="882" mass="97289">MEKVTPAMRQFLDIKAEHPDALLFFRMGDFYEMFFEDARVASDLLGIALTSRDKEKKIPMCGVPFHAAMGYCRKLVKEGYKVAICDQMEDAAEAKGVVRRAVTSIITPGTALDAELLDSRANNYIAALSFGHGKGGLACMDITTGEFRVTEGEGPSTLIEELERLAPSELVTTERCLEELRQATGDALLPVKNISIIADYDLQQKVARERLLKHFDVLSLDGFGLAALTEGVRAAGALLNYVKETQKAELSHIRQCTPYYGNKYLTLDHHTRRNLEIIENTRSLERKGSLLGHLDKTLTPMGARRLRSWLIRPLLKVDEITARHGGVEELVKDRLLVSSLTSALSGVSDIERITGRVSVGIAGPRELISLKDSLFQVAPLKKTLRNLDSTLIKGLSDSLDEVAEVTALIENALREDPPHTTREGGFIKEGYNLELDELRGTAGLGKDWLKDLELKERKRTGIHTLKVKYNKVFGYYIEVSRAKSSEVPDEYIRKQTLVNAERFITPELKEWEVRLLSAEDKARALELALYAGVLTEVRLQTERLQATADIIATLDALLSFAVVSAGMDYVRPTINDGDRIEIKEGRHPVIEKASREPFTPNDLLIDCKTSQIILLTGPNMAGKSTYIRQVALIVLMAQAGCFVPAAKATIGVVDRIFTRVGASDDISRGQSTFMVEMAETANILNNATAKSLIILDEIGRGTSTFDGLSIAWAVVEYLHDRPGAATKTLFATHYHELTELSLTKERVKNYNMTVKEFDDRIIFLRKIVPGGASSSYGIQVGRLAGLPEEVITRAKEVLANLESGELNETGLPRIAGSRKGPSTGSEQPLPGLYPSGARIQPQAARGPQPDKVRDALRATDIDSLTPLEALNVLGRIKEMIKD</sequence>
<dbReference type="InterPro" id="IPR036187">
    <property type="entry name" value="DNA_mismatch_repair_MutS_sf"/>
</dbReference>